<evidence type="ECO:0000256" key="2">
    <source>
        <dbReference type="ARBA" id="ARBA00006175"/>
    </source>
</evidence>
<accession>H8KRL9</accession>
<evidence type="ECO:0000256" key="3">
    <source>
        <dbReference type="ARBA" id="ARBA00022448"/>
    </source>
</evidence>
<dbReference type="STRING" id="929556.Solca_2566"/>
<dbReference type="GO" id="GO:0005886">
    <property type="term" value="C:plasma membrane"/>
    <property type="evidence" value="ECO:0007669"/>
    <property type="project" value="TreeGrafter"/>
</dbReference>
<comment type="similarity">
    <text evidence="2 7">Belongs to the MIP/aquaporin (TC 1.A.8) family.</text>
</comment>
<feature type="transmembrane region" description="Helical" evidence="8">
    <location>
        <begin position="164"/>
        <end position="185"/>
    </location>
</feature>
<keyword evidence="10" id="KW-1185">Reference proteome</keyword>
<dbReference type="AlphaFoldDB" id="H8KRL9"/>
<evidence type="ECO:0000256" key="7">
    <source>
        <dbReference type="RuleBase" id="RU000477"/>
    </source>
</evidence>
<feature type="transmembrane region" description="Helical" evidence="8">
    <location>
        <begin position="6"/>
        <end position="28"/>
    </location>
</feature>
<protein>
    <submittedName>
        <fullName evidence="9">MIP family channel protein</fullName>
    </submittedName>
</protein>
<gene>
    <name evidence="9" type="ordered locus">Solca_2566</name>
</gene>
<dbReference type="InterPro" id="IPR022357">
    <property type="entry name" value="MIP_CS"/>
</dbReference>
<dbReference type="OrthoDB" id="9807293at2"/>
<dbReference type="Proteomes" id="UP000007590">
    <property type="component" value="Chromosome"/>
</dbReference>
<keyword evidence="3 7" id="KW-0813">Transport</keyword>
<dbReference type="PANTHER" id="PTHR43829:SF9">
    <property type="entry name" value="AQUAPORIN-9"/>
    <property type="match status" value="1"/>
</dbReference>
<dbReference type="PRINTS" id="PR00783">
    <property type="entry name" value="MINTRINSICP"/>
</dbReference>
<keyword evidence="4 7" id="KW-0812">Transmembrane</keyword>
<dbReference type="RefSeq" id="WP_014680827.1">
    <property type="nucleotide sequence ID" value="NC_017770.1"/>
</dbReference>
<dbReference type="GO" id="GO:0015254">
    <property type="term" value="F:glycerol channel activity"/>
    <property type="evidence" value="ECO:0007669"/>
    <property type="project" value="TreeGrafter"/>
</dbReference>
<evidence type="ECO:0000313" key="9">
    <source>
        <dbReference type="EMBL" id="AFD07600.1"/>
    </source>
</evidence>
<evidence type="ECO:0000256" key="6">
    <source>
        <dbReference type="ARBA" id="ARBA00023136"/>
    </source>
</evidence>
<evidence type="ECO:0000313" key="10">
    <source>
        <dbReference type="Proteomes" id="UP000007590"/>
    </source>
</evidence>
<dbReference type="HOGENOM" id="CLU_020019_9_2_10"/>
<dbReference type="InterPro" id="IPR023271">
    <property type="entry name" value="Aquaporin-like"/>
</dbReference>
<evidence type="ECO:0000256" key="4">
    <source>
        <dbReference type="ARBA" id="ARBA00022692"/>
    </source>
</evidence>
<sequence length="234" mass="24667">MTAYLYEFIGTAILILLGNGVVANVLLAKSKGQNGGWIVITFGWAIAVFVAVIVSSKNSGAHLNPAVSIGLAMAGKFSWQLVPAYVLAQISGAFAGAVLVWLTYKKHYDETTEAGLIEATFCTAPAIPHTINNLFTEIVGTFVLIFTILYLASPQVGIGSVDALPVSLVVLGIGLSLGGPTGYAINPARDFGPRLAHAFLPINHKGMNNWNYCWIPIIGPIIGSILAALVFKGL</sequence>
<organism evidence="9 10">
    <name type="scientific">Solitalea canadensis (strain ATCC 29591 / DSM 3403 / JCM 21819 / LMG 8368 / NBRC 15130 / NCIMB 12057 / USAM 9D)</name>
    <name type="common">Flexibacter canadensis</name>
    <dbReference type="NCBI Taxonomy" id="929556"/>
    <lineage>
        <taxon>Bacteria</taxon>
        <taxon>Pseudomonadati</taxon>
        <taxon>Bacteroidota</taxon>
        <taxon>Sphingobacteriia</taxon>
        <taxon>Sphingobacteriales</taxon>
        <taxon>Sphingobacteriaceae</taxon>
        <taxon>Solitalea</taxon>
    </lineage>
</organism>
<keyword evidence="5 8" id="KW-1133">Transmembrane helix</keyword>
<feature type="transmembrane region" description="Helical" evidence="8">
    <location>
        <begin position="35"/>
        <end position="54"/>
    </location>
</feature>
<evidence type="ECO:0000256" key="1">
    <source>
        <dbReference type="ARBA" id="ARBA00004141"/>
    </source>
</evidence>
<dbReference type="PROSITE" id="PS00221">
    <property type="entry name" value="MIP"/>
    <property type="match status" value="1"/>
</dbReference>
<feature type="transmembrane region" description="Helical" evidence="8">
    <location>
        <begin position="82"/>
        <end position="104"/>
    </location>
</feature>
<dbReference type="InterPro" id="IPR050363">
    <property type="entry name" value="MIP/Aquaporin"/>
</dbReference>
<dbReference type="NCBIfam" id="TIGR00861">
    <property type="entry name" value="MIP"/>
    <property type="match status" value="1"/>
</dbReference>
<feature type="transmembrane region" description="Helical" evidence="8">
    <location>
        <begin position="134"/>
        <end position="152"/>
    </location>
</feature>
<comment type="subcellular location">
    <subcellularLocation>
        <location evidence="1">Membrane</location>
        <topology evidence="1">Multi-pass membrane protein</topology>
    </subcellularLocation>
</comment>
<dbReference type="EMBL" id="CP003349">
    <property type="protein sequence ID" value="AFD07600.1"/>
    <property type="molecule type" value="Genomic_DNA"/>
</dbReference>
<evidence type="ECO:0000256" key="8">
    <source>
        <dbReference type="SAM" id="Phobius"/>
    </source>
</evidence>
<dbReference type="eggNOG" id="COG0580">
    <property type="taxonomic scope" value="Bacteria"/>
</dbReference>
<dbReference type="SUPFAM" id="SSF81338">
    <property type="entry name" value="Aquaporin-like"/>
    <property type="match status" value="1"/>
</dbReference>
<reference evidence="9" key="1">
    <citation type="submission" date="2012-02" db="EMBL/GenBank/DDBJ databases">
        <title>The complete genome of Solitalea canadensis DSM 3403.</title>
        <authorList>
            <consortium name="US DOE Joint Genome Institute (JGI-PGF)"/>
            <person name="Lucas S."/>
            <person name="Copeland A."/>
            <person name="Lapidus A."/>
            <person name="Glavina del Rio T."/>
            <person name="Dalin E."/>
            <person name="Tice H."/>
            <person name="Bruce D."/>
            <person name="Goodwin L."/>
            <person name="Pitluck S."/>
            <person name="Peters L."/>
            <person name="Ovchinnikova G."/>
            <person name="Lu M."/>
            <person name="Kyrpides N."/>
            <person name="Mavromatis K."/>
            <person name="Ivanova N."/>
            <person name="Brettin T."/>
            <person name="Detter J.C."/>
            <person name="Han C."/>
            <person name="Larimer F."/>
            <person name="Land M."/>
            <person name="Hauser L."/>
            <person name="Markowitz V."/>
            <person name="Cheng J.-F."/>
            <person name="Hugenholtz P."/>
            <person name="Woyke T."/>
            <person name="Wu D."/>
            <person name="Spring S."/>
            <person name="Schroeder M."/>
            <person name="Kopitz M."/>
            <person name="Brambilla E."/>
            <person name="Klenk H.-P."/>
            <person name="Eisen J.A."/>
        </authorList>
    </citation>
    <scope>NUCLEOTIDE SEQUENCE</scope>
    <source>
        <strain evidence="9">DSM 3403</strain>
    </source>
</reference>
<dbReference type="Gene3D" id="1.20.1080.10">
    <property type="entry name" value="Glycerol uptake facilitator protein"/>
    <property type="match status" value="1"/>
</dbReference>
<keyword evidence="6 8" id="KW-0472">Membrane</keyword>
<dbReference type="KEGG" id="scn:Solca_2566"/>
<dbReference type="InterPro" id="IPR000425">
    <property type="entry name" value="MIP"/>
</dbReference>
<dbReference type="PANTHER" id="PTHR43829">
    <property type="entry name" value="AQUAPORIN OR AQUAGLYCEROPORIN RELATED"/>
    <property type="match status" value="1"/>
</dbReference>
<dbReference type="Pfam" id="PF00230">
    <property type="entry name" value="MIP"/>
    <property type="match status" value="1"/>
</dbReference>
<evidence type="ECO:0000256" key="5">
    <source>
        <dbReference type="ARBA" id="ARBA00022989"/>
    </source>
</evidence>
<feature type="transmembrane region" description="Helical" evidence="8">
    <location>
        <begin position="212"/>
        <end position="231"/>
    </location>
</feature>
<proteinExistence type="inferred from homology"/>
<name>H8KRL9_SOLCM</name>